<keyword evidence="2" id="KW-1133">Transmembrane helix</keyword>
<sequence length="180" mass="19667">MNTQGAFTFLLSTVVDLYVFVLLTRFILQLVRADFYNPISQFVVKASNPVLVPLRKLVPARGNLDLAAIIAVLILVIGKTYLLLMLSGAGSLPPAAAMVLYSLRSLAGLLLNFLFFAVLVRVILSWVAPDPYNPFTAIMIQITEPVMAPVRRILPPMGGLDLSPLIVLLGIQFLMVLFLG</sequence>
<evidence type="ECO:0000256" key="1">
    <source>
        <dbReference type="ARBA" id="ARBA00010894"/>
    </source>
</evidence>
<reference evidence="3" key="1">
    <citation type="submission" date="2022-04" db="EMBL/GenBank/DDBJ databases">
        <title>Alcanivorax sp. CY1518 draft genome sequence.</title>
        <authorList>
            <person name="Zhao G."/>
            <person name="An M."/>
        </authorList>
    </citation>
    <scope>NUCLEOTIDE SEQUENCE</scope>
    <source>
        <strain evidence="3">CY1518</strain>
    </source>
</reference>
<keyword evidence="2" id="KW-0812">Transmembrane</keyword>
<keyword evidence="4" id="KW-1185">Reference proteome</keyword>
<gene>
    <name evidence="3" type="ORF">MU846_03960</name>
</gene>
<feature type="transmembrane region" description="Helical" evidence="2">
    <location>
        <begin position="7"/>
        <end position="28"/>
    </location>
</feature>
<evidence type="ECO:0000313" key="4">
    <source>
        <dbReference type="Proteomes" id="UP001165524"/>
    </source>
</evidence>
<dbReference type="RefSeq" id="WP_246948654.1">
    <property type="nucleotide sequence ID" value="NZ_JALKII010000002.1"/>
</dbReference>
<feature type="transmembrane region" description="Helical" evidence="2">
    <location>
        <begin position="106"/>
        <end position="128"/>
    </location>
</feature>
<dbReference type="PANTHER" id="PTHR33219:SF14">
    <property type="entry name" value="PROTEIN COFACTOR ASSEMBLY OF COMPLEX C SUBUNIT B CCB3, CHLOROPLASTIC-RELATED"/>
    <property type="match status" value="1"/>
</dbReference>
<evidence type="ECO:0000313" key="3">
    <source>
        <dbReference type="EMBL" id="MCK0536855.1"/>
    </source>
</evidence>
<evidence type="ECO:0000256" key="2">
    <source>
        <dbReference type="SAM" id="Phobius"/>
    </source>
</evidence>
<feature type="transmembrane region" description="Helical" evidence="2">
    <location>
        <begin position="66"/>
        <end position="86"/>
    </location>
</feature>
<accession>A0ABT0E4V0</accession>
<feature type="transmembrane region" description="Helical" evidence="2">
    <location>
        <begin position="162"/>
        <end position="179"/>
    </location>
</feature>
<protein>
    <submittedName>
        <fullName evidence="3">YggT family protein</fullName>
    </submittedName>
</protein>
<dbReference type="Pfam" id="PF02325">
    <property type="entry name" value="CCB3_YggT"/>
    <property type="match status" value="2"/>
</dbReference>
<comment type="similarity">
    <text evidence="1">Belongs to the YggT family.</text>
</comment>
<dbReference type="PANTHER" id="PTHR33219">
    <property type="entry name" value="YLMG HOMOLOG PROTEIN 2, CHLOROPLASTIC"/>
    <property type="match status" value="1"/>
</dbReference>
<comment type="caution">
    <text evidence="3">The sequence shown here is derived from an EMBL/GenBank/DDBJ whole genome shotgun (WGS) entry which is preliminary data.</text>
</comment>
<organism evidence="3 4">
    <name type="scientific">Alcanivorax quisquiliarum</name>
    <dbReference type="NCBI Taxonomy" id="2933565"/>
    <lineage>
        <taxon>Bacteria</taxon>
        <taxon>Pseudomonadati</taxon>
        <taxon>Pseudomonadota</taxon>
        <taxon>Gammaproteobacteria</taxon>
        <taxon>Oceanospirillales</taxon>
        <taxon>Alcanivoracaceae</taxon>
        <taxon>Alcanivorax</taxon>
    </lineage>
</organism>
<dbReference type="Proteomes" id="UP001165524">
    <property type="component" value="Unassembled WGS sequence"/>
</dbReference>
<dbReference type="EMBL" id="JALKII010000002">
    <property type="protein sequence ID" value="MCK0536855.1"/>
    <property type="molecule type" value="Genomic_DNA"/>
</dbReference>
<dbReference type="InterPro" id="IPR003425">
    <property type="entry name" value="CCB3/YggT"/>
</dbReference>
<name>A0ABT0E4V0_9GAMM</name>
<proteinExistence type="inferred from homology"/>
<keyword evidence="2" id="KW-0472">Membrane</keyword>